<dbReference type="Gene3D" id="1.10.4030.10">
    <property type="entry name" value="Porin chaperone SurA, peptide-binding domain"/>
    <property type="match status" value="1"/>
</dbReference>
<dbReference type="EMBL" id="CP114014">
    <property type="protein sequence ID" value="XAY07447.1"/>
    <property type="molecule type" value="Genomic_DNA"/>
</dbReference>
<dbReference type="AlphaFoldDB" id="A0AAU7B1D7"/>
<dbReference type="PROSITE" id="PS51257">
    <property type="entry name" value="PROKAR_LIPOPROTEIN"/>
    <property type="match status" value="1"/>
</dbReference>
<dbReference type="PANTHER" id="PTHR47245">
    <property type="entry name" value="PEPTIDYLPROLYL ISOMERASE"/>
    <property type="match status" value="1"/>
</dbReference>
<feature type="signal peptide" evidence="1">
    <location>
        <begin position="1"/>
        <end position="24"/>
    </location>
</feature>
<name>A0AAU7B1D7_9ACTN</name>
<evidence type="ECO:0008006" key="3">
    <source>
        <dbReference type="Google" id="ProtNLM"/>
    </source>
</evidence>
<sequence length="235" mass="24493">MSSRRLVPSLVAVLIAASTLSACGGDDGDGSSTGKDAAVSTGTVASTPTAGVAAIPADAVATVGGEPITRATLDHWVAVVRRAAPATAGQPASSRKAAAKGFRDQALQFLISGIRITREAERRGLTVTAAEIDKAFAAEKQRSYPKAADFQRFLKSSGMTPADLRRRVELNVSSSKLQAAVAKGTQQQKGAALDRFTREFTRRWRAQTFCRADLAVADCANFRGTAGAQATPSSP</sequence>
<dbReference type="InterPro" id="IPR027304">
    <property type="entry name" value="Trigger_fact/SurA_dom_sf"/>
</dbReference>
<protein>
    <recommendedName>
        <fullName evidence="3">SurA N-terminal domain-containing protein</fullName>
    </recommendedName>
</protein>
<gene>
    <name evidence="2" type="ORF">DSM112329_04329</name>
</gene>
<dbReference type="SUPFAM" id="SSF109998">
    <property type="entry name" value="Triger factor/SurA peptide-binding domain-like"/>
    <property type="match status" value="1"/>
</dbReference>
<accession>A0AAU7B1D7</accession>
<dbReference type="RefSeq" id="WP_354698641.1">
    <property type="nucleotide sequence ID" value="NZ_CP114014.1"/>
</dbReference>
<keyword evidence="1" id="KW-0732">Signal</keyword>
<dbReference type="InterPro" id="IPR050245">
    <property type="entry name" value="PrsA_foldase"/>
</dbReference>
<evidence type="ECO:0000256" key="1">
    <source>
        <dbReference type="SAM" id="SignalP"/>
    </source>
</evidence>
<evidence type="ECO:0000313" key="2">
    <source>
        <dbReference type="EMBL" id="XAY07447.1"/>
    </source>
</evidence>
<feature type="chain" id="PRO_5043817610" description="SurA N-terminal domain-containing protein" evidence="1">
    <location>
        <begin position="25"/>
        <end position="235"/>
    </location>
</feature>
<proteinExistence type="predicted"/>
<dbReference type="PANTHER" id="PTHR47245:SF2">
    <property type="entry name" value="PEPTIDYL-PROLYL CIS-TRANS ISOMERASE HP_0175-RELATED"/>
    <property type="match status" value="1"/>
</dbReference>
<organism evidence="2">
    <name type="scientific">Paraconexibacter sp. AEG42_29</name>
    <dbReference type="NCBI Taxonomy" id="2997339"/>
    <lineage>
        <taxon>Bacteria</taxon>
        <taxon>Bacillati</taxon>
        <taxon>Actinomycetota</taxon>
        <taxon>Thermoleophilia</taxon>
        <taxon>Solirubrobacterales</taxon>
        <taxon>Paraconexibacteraceae</taxon>
        <taxon>Paraconexibacter</taxon>
    </lineage>
</organism>
<dbReference type="Pfam" id="PF13624">
    <property type="entry name" value="SurA_N_3"/>
    <property type="match status" value="1"/>
</dbReference>
<reference evidence="2" key="1">
    <citation type="submission" date="2022-12" db="EMBL/GenBank/DDBJ databases">
        <title>Paraconexibacter alkalitolerans sp. nov. and Baekduia alba sp. nov., isolated from soil and emended description of the genera Paraconexibacter (Chun et al., 2020) and Baekduia (An et al., 2020).</title>
        <authorList>
            <person name="Vieira S."/>
            <person name="Huber K.J."/>
            <person name="Geppert A."/>
            <person name="Wolf J."/>
            <person name="Neumann-Schaal M."/>
            <person name="Muesken M."/>
            <person name="Overmann J."/>
        </authorList>
    </citation>
    <scope>NUCLEOTIDE SEQUENCE</scope>
    <source>
        <strain evidence="2">AEG42_29</strain>
    </source>
</reference>
<dbReference type="KEGG" id="parq:DSM112329_04329"/>